<evidence type="ECO:0000313" key="1">
    <source>
        <dbReference type="EMBL" id="KAJ7525142.1"/>
    </source>
</evidence>
<protein>
    <submittedName>
        <fullName evidence="1">Uncharacterized protein</fullName>
    </submittedName>
</protein>
<keyword evidence="2" id="KW-1185">Reference proteome</keyword>
<name>A0ACC2B5Z8_DIPCM</name>
<dbReference type="EMBL" id="CM055108">
    <property type="protein sequence ID" value="KAJ7525142.1"/>
    <property type="molecule type" value="Genomic_DNA"/>
</dbReference>
<comment type="caution">
    <text evidence="1">The sequence shown here is derived from an EMBL/GenBank/DDBJ whole genome shotgun (WGS) entry which is preliminary data.</text>
</comment>
<dbReference type="Proteomes" id="UP001162992">
    <property type="component" value="Chromosome 17"/>
</dbReference>
<proteinExistence type="predicted"/>
<gene>
    <name evidence="1" type="ORF">O6H91_17G038200</name>
</gene>
<sequence length="225" mass="25674">MQADTTYEKAKVALLREELMREEEFHIHDDTAKAKGSKQKEDSLHQAYYAGQKQNNKQKGKGKDNKCQHCGKVGHSKNSYFCNPYISCRFCKKTGHAAAFCDKRPQDSFKNAFKGKQQETETRAVIDVADKSRQPGKSFPDEKPECSYHHEPEYNCAYIAQTSTKCMQNDTEKSVSIYVPMNLSPIVHFDDLVESSSLLPQPHTDLDQMSPNSRLLKIFFHQASK</sequence>
<evidence type="ECO:0000313" key="2">
    <source>
        <dbReference type="Proteomes" id="UP001162992"/>
    </source>
</evidence>
<organism evidence="1 2">
    <name type="scientific">Diphasiastrum complanatum</name>
    <name type="common">Issler's clubmoss</name>
    <name type="synonym">Lycopodium complanatum</name>
    <dbReference type="NCBI Taxonomy" id="34168"/>
    <lineage>
        <taxon>Eukaryota</taxon>
        <taxon>Viridiplantae</taxon>
        <taxon>Streptophyta</taxon>
        <taxon>Embryophyta</taxon>
        <taxon>Tracheophyta</taxon>
        <taxon>Lycopodiopsida</taxon>
        <taxon>Lycopodiales</taxon>
        <taxon>Lycopodiaceae</taxon>
        <taxon>Lycopodioideae</taxon>
        <taxon>Diphasiastrum</taxon>
    </lineage>
</organism>
<reference evidence="2" key="1">
    <citation type="journal article" date="2024" name="Proc. Natl. Acad. Sci. U.S.A.">
        <title>Extraordinary preservation of gene collinearity over three hundred million years revealed in homosporous lycophytes.</title>
        <authorList>
            <person name="Li C."/>
            <person name="Wickell D."/>
            <person name="Kuo L.Y."/>
            <person name="Chen X."/>
            <person name="Nie B."/>
            <person name="Liao X."/>
            <person name="Peng D."/>
            <person name="Ji J."/>
            <person name="Jenkins J."/>
            <person name="Williams M."/>
            <person name="Shu S."/>
            <person name="Plott C."/>
            <person name="Barry K."/>
            <person name="Rajasekar S."/>
            <person name="Grimwood J."/>
            <person name="Han X."/>
            <person name="Sun S."/>
            <person name="Hou Z."/>
            <person name="He W."/>
            <person name="Dai G."/>
            <person name="Sun C."/>
            <person name="Schmutz J."/>
            <person name="Leebens-Mack J.H."/>
            <person name="Li F.W."/>
            <person name="Wang L."/>
        </authorList>
    </citation>
    <scope>NUCLEOTIDE SEQUENCE [LARGE SCALE GENOMIC DNA]</scope>
    <source>
        <strain evidence="2">cv. PW_Plant_1</strain>
    </source>
</reference>
<accession>A0ACC2B5Z8</accession>